<dbReference type="RefSeq" id="WP_146290792.1">
    <property type="nucleotide sequence ID" value="NZ_CP042304.1"/>
</dbReference>
<dbReference type="OrthoDB" id="9793626at2"/>
<feature type="domain" description="D-isomer specific 2-hydroxyacid dehydrogenase NAD-binding" evidence="7">
    <location>
        <begin position="112"/>
        <end position="283"/>
    </location>
</feature>
<evidence type="ECO:0000256" key="1">
    <source>
        <dbReference type="ARBA" id="ARBA00005854"/>
    </source>
</evidence>
<dbReference type="KEGG" id="dea:FPZ08_15220"/>
<proteinExistence type="inferred from homology"/>
<evidence type="ECO:0000313" key="8">
    <source>
        <dbReference type="EMBL" id="QDZ11976.1"/>
    </source>
</evidence>
<dbReference type="InterPro" id="IPR050857">
    <property type="entry name" value="D-2-hydroxyacid_DH"/>
</dbReference>
<dbReference type="Proteomes" id="UP000315364">
    <property type="component" value="Chromosome"/>
</dbReference>
<keyword evidence="9" id="KW-1185">Reference proteome</keyword>
<dbReference type="GO" id="GO:0051287">
    <property type="term" value="F:NAD binding"/>
    <property type="evidence" value="ECO:0007669"/>
    <property type="project" value="InterPro"/>
</dbReference>
<dbReference type="GO" id="GO:0008652">
    <property type="term" value="P:amino acid biosynthetic process"/>
    <property type="evidence" value="ECO:0007669"/>
    <property type="project" value="UniProtKB-KW"/>
</dbReference>
<dbReference type="Pfam" id="PF00389">
    <property type="entry name" value="2-Hacid_dh"/>
    <property type="match status" value="1"/>
</dbReference>
<dbReference type="PANTHER" id="PTHR42789">
    <property type="entry name" value="D-ISOMER SPECIFIC 2-HYDROXYACID DEHYDROGENASE FAMILY PROTEIN (AFU_ORTHOLOGUE AFUA_6G10090)"/>
    <property type="match status" value="1"/>
</dbReference>
<evidence type="ECO:0000256" key="5">
    <source>
        <dbReference type="RuleBase" id="RU003719"/>
    </source>
</evidence>
<feature type="domain" description="D-isomer specific 2-hydroxyacid dehydrogenase catalytic" evidence="6">
    <location>
        <begin position="26"/>
        <end position="312"/>
    </location>
</feature>
<evidence type="ECO:0000256" key="3">
    <source>
        <dbReference type="ARBA" id="ARBA00023002"/>
    </source>
</evidence>
<keyword evidence="4" id="KW-0520">NAD</keyword>
<name>A0A5B8LV68_9HYPH</name>
<dbReference type="InterPro" id="IPR006140">
    <property type="entry name" value="D-isomer_DH_NAD-bd"/>
</dbReference>
<sequence length="330" mass="35497">MGVVMLSESGTAAFFERIEAALQRAGIAPVHIRHTAGDAIPASALADADVLLAYGHFRCTEEVMRAAPRLRAVVSPWVGTDGFDMEAATRLGIAVVNGQPDEHTQGMAEATVMMILAASYGLPQARHTMESGAARPAEPVAELLAGKTLGIVGLGQIGRRVAALLANWDITLKAHDPFARDVPDGIELLPLDDLLRTSDIVTLHMLLTEQTRHLIDATRLRLMKPDAILINTARGGLIDETALFQAMSSGHLRGAALDVFETEPLPMDSPLRRLPNILLTPHMIGQTKQSRAALVDLAVANVGALMSGTLPKTLRNRTVAETWLRRWADT</sequence>
<dbReference type="CDD" id="cd12175">
    <property type="entry name" value="2-Hacid_dh_11"/>
    <property type="match status" value="1"/>
</dbReference>
<dbReference type="InterPro" id="IPR029752">
    <property type="entry name" value="D-isomer_DH_CS1"/>
</dbReference>
<dbReference type="Gene3D" id="3.40.50.720">
    <property type="entry name" value="NAD(P)-binding Rossmann-like Domain"/>
    <property type="match status" value="2"/>
</dbReference>
<evidence type="ECO:0000259" key="7">
    <source>
        <dbReference type="Pfam" id="PF02826"/>
    </source>
</evidence>
<protein>
    <submittedName>
        <fullName evidence="8">D-3-phosphoglycerate dehydrogenase</fullName>
    </submittedName>
</protein>
<dbReference type="PROSITE" id="PS00065">
    <property type="entry name" value="D_2_HYDROXYACID_DH_1"/>
    <property type="match status" value="1"/>
</dbReference>
<dbReference type="Pfam" id="PF02826">
    <property type="entry name" value="2-Hacid_dh_C"/>
    <property type="match status" value="1"/>
</dbReference>
<evidence type="ECO:0000256" key="4">
    <source>
        <dbReference type="ARBA" id="ARBA00023027"/>
    </source>
</evidence>
<dbReference type="PROSITE" id="PS00671">
    <property type="entry name" value="D_2_HYDROXYACID_DH_3"/>
    <property type="match status" value="1"/>
</dbReference>
<keyword evidence="2" id="KW-0028">Amino-acid biosynthesis</keyword>
<dbReference type="InterPro" id="IPR036291">
    <property type="entry name" value="NAD(P)-bd_dom_sf"/>
</dbReference>
<accession>A0A5B8LV68</accession>
<dbReference type="PANTHER" id="PTHR42789:SF1">
    <property type="entry name" value="D-ISOMER SPECIFIC 2-HYDROXYACID DEHYDROGENASE FAMILY PROTEIN (AFU_ORTHOLOGUE AFUA_6G10090)"/>
    <property type="match status" value="1"/>
</dbReference>
<organism evidence="8 9">
    <name type="scientific">Devosia ginsengisoli</name>
    <dbReference type="NCBI Taxonomy" id="400770"/>
    <lineage>
        <taxon>Bacteria</taxon>
        <taxon>Pseudomonadati</taxon>
        <taxon>Pseudomonadota</taxon>
        <taxon>Alphaproteobacteria</taxon>
        <taxon>Hyphomicrobiales</taxon>
        <taxon>Devosiaceae</taxon>
        <taxon>Devosia</taxon>
    </lineage>
</organism>
<dbReference type="EMBL" id="CP042304">
    <property type="protein sequence ID" value="QDZ11976.1"/>
    <property type="molecule type" value="Genomic_DNA"/>
</dbReference>
<evidence type="ECO:0000259" key="6">
    <source>
        <dbReference type="Pfam" id="PF00389"/>
    </source>
</evidence>
<dbReference type="GO" id="GO:0016616">
    <property type="term" value="F:oxidoreductase activity, acting on the CH-OH group of donors, NAD or NADP as acceptor"/>
    <property type="evidence" value="ECO:0007669"/>
    <property type="project" value="InterPro"/>
</dbReference>
<evidence type="ECO:0000256" key="2">
    <source>
        <dbReference type="ARBA" id="ARBA00022605"/>
    </source>
</evidence>
<evidence type="ECO:0000313" key="9">
    <source>
        <dbReference type="Proteomes" id="UP000315364"/>
    </source>
</evidence>
<comment type="similarity">
    <text evidence="1 5">Belongs to the D-isomer specific 2-hydroxyacid dehydrogenase family.</text>
</comment>
<reference evidence="8 9" key="1">
    <citation type="submission" date="2019-07" db="EMBL/GenBank/DDBJ databases">
        <title>Full genome sequence of Devosia sp. Gsoil 520.</title>
        <authorList>
            <person name="Im W.-T."/>
        </authorList>
    </citation>
    <scope>NUCLEOTIDE SEQUENCE [LARGE SCALE GENOMIC DNA]</scope>
    <source>
        <strain evidence="8 9">Gsoil 520</strain>
    </source>
</reference>
<keyword evidence="3 5" id="KW-0560">Oxidoreductase</keyword>
<dbReference type="SUPFAM" id="SSF52283">
    <property type="entry name" value="Formate/glycerate dehydrogenase catalytic domain-like"/>
    <property type="match status" value="1"/>
</dbReference>
<dbReference type="InterPro" id="IPR029753">
    <property type="entry name" value="D-isomer_DH_CS"/>
</dbReference>
<dbReference type="AlphaFoldDB" id="A0A5B8LV68"/>
<gene>
    <name evidence="8" type="ORF">FPZ08_15220</name>
</gene>
<dbReference type="SUPFAM" id="SSF51735">
    <property type="entry name" value="NAD(P)-binding Rossmann-fold domains"/>
    <property type="match status" value="1"/>
</dbReference>
<dbReference type="InterPro" id="IPR006139">
    <property type="entry name" value="D-isomer_2_OHA_DH_cat_dom"/>
</dbReference>